<dbReference type="EMBL" id="JACCJC010000007">
    <property type="protein sequence ID" value="KAF6239013.1"/>
    <property type="molecule type" value="Genomic_DNA"/>
</dbReference>
<proteinExistence type="predicted"/>
<comment type="caution">
    <text evidence="2">The sequence shown here is derived from an EMBL/GenBank/DDBJ whole genome shotgun (WGS) entry which is preliminary data.</text>
</comment>
<evidence type="ECO:0000313" key="2">
    <source>
        <dbReference type="EMBL" id="KAF6239013.1"/>
    </source>
</evidence>
<keyword evidence="3" id="KW-1185">Reference proteome</keyword>
<sequence>MATAPSQLQNRLALVSSLYGPGTITCWYLTALSVLVSWTLHPRKRKSGSIDVDLIAVLTLPAVAAGHLVAQARKFSNQDNHAQTTSSADWKYLQSIAAIEAPFNVTETFMAISVILFIVAAWMVCIRRAIFVALVGLLCFAVECYIHFSRFMDLGLRYEPRVSAGDYPAFSRLFVADFAGLVVAILVTLSICGLISAAIAFSMLVPPRTPSSRSRQDIERVNEAALREGISFRFGSSAAEGTPSTQTTHGTPLAEKSEDLHLRAITMVTTLFLPLTFILSLLPSYWHSTMYYNVTSTTTSFWQTLDRYATRLGRDFFPRTACSITDLDQVVAAAAGSTVLGFNVYSVAKAYYKMWTVRRIPPSETTGIELSRVDNHSAP</sequence>
<evidence type="ECO:0000256" key="1">
    <source>
        <dbReference type="SAM" id="Phobius"/>
    </source>
</evidence>
<gene>
    <name evidence="2" type="ORF">HO173_002885</name>
</gene>
<dbReference type="Proteomes" id="UP000578531">
    <property type="component" value="Unassembled WGS sequence"/>
</dbReference>
<feature type="transmembrane region" description="Helical" evidence="1">
    <location>
        <begin position="178"/>
        <end position="205"/>
    </location>
</feature>
<dbReference type="RefSeq" id="XP_037168309.1">
    <property type="nucleotide sequence ID" value="XM_037304816.1"/>
</dbReference>
<feature type="transmembrane region" description="Helical" evidence="1">
    <location>
        <begin position="108"/>
        <end position="125"/>
    </location>
</feature>
<feature type="transmembrane region" description="Helical" evidence="1">
    <location>
        <begin position="264"/>
        <end position="286"/>
    </location>
</feature>
<feature type="transmembrane region" description="Helical" evidence="1">
    <location>
        <begin position="52"/>
        <end position="70"/>
    </location>
</feature>
<dbReference type="OrthoDB" id="2309723at2759"/>
<organism evidence="2 3">
    <name type="scientific">Letharia columbiana</name>
    <dbReference type="NCBI Taxonomy" id="112416"/>
    <lineage>
        <taxon>Eukaryota</taxon>
        <taxon>Fungi</taxon>
        <taxon>Dikarya</taxon>
        <taxon>Ascomycota</taxon>
        <taxon>Pezizomycotina</taxon>
        <taxon>Lecanoromycetes</taxon>
        <taxon>OSLEUM clade</taxon>
        <taxon>Lecanoromycetidae</taxon>
        <taxon>Lecanorales</taxon>
        <taxon>Lecanorineae</taxon>
        <taxon>Parmeliaceae</taxon>
        <taxon>Letharia</taxon>
    </lineage>
</organism>
<keyword evidence="1" id="KW-1133">Transmembrane helix</keyword>
<reference evidence="2 3" key="1">
    <citation type="journal article" date="2020" name="Genomics">
        <title>Complete, high-quality genomes from long-read metagenomic sequencing of two wolf lichen thalli reveals enigmatic genome architecture.</title>
        <authorList>
            <person name="McKenzie S.K."/>
            <person name="Walston R.F."/>
            <person name="Allen J.L."/>
        </authorList>
    </citation>
    <scope>NUCLEOTIDE SEQUENCE [LARGE SCALE GENOMIC DNA]</scope>
    <source>
        <strain evidence="2">WasteWater2</strain>
    </source>
</reference>
<name>A0A8H6L827_9LECA</name>
<keyword evidence="1" id="KW-0472">Membrane</keyword>
<protein>
    <submittedName>
        <fullName evidence="2">Uncharacterized protein</fullName>
    </submittedName>
</protein>
<feature type="transmembrane region" description="Helical" evidence="1">
    <location>
        <begin position="130"/>
        <end position="148"/>
    </location>
</feature>
<accession>A0A8H6L827</accession>
<feature type="transmembrane region" description="Helical" evidence="1">
    <location>
        <begin position="18"/>
        <end position="40"/>
    </location>
</feature>
<keyword evidence="1" id="KW-0812">Transmembrane</keyword>
<evidence type="ECO:0000313" key="3">
    <source>
        <dbReference type="Proteomes" id="UP000578531"/>
    </source>
</evidence>
<dbReference type="AlphaFoldDB" id="A0A8H6L827"/>
<dbReference type="GeneID" id="59284556"/>